<reference evidence="2 3" key="1">
    <citation type="submission" date="2020-02" db="EMBL/GenBank/DDBJ databases">
        <title>Comparative genome analysis reveals the metabolism and evolution of the thermophilic archaeal genus Metallosphaera.</title>
        <authorList>
            <person name="Jiang C."/>
        </authorList>
    </citation>
    <scope>NUCLEOTIDE SEQUENCE [LARGE SCALE GENOMIC DNA]</scope>
    <source>
        <strain evidence="2 3">Ric-A</strain>
    </source>
</reference>
<evidence type="ECO:0000313" key="2">
    <source>
        <dbReference type="EMBL" id="QKR00392.1"/>
    </source>
</evidence>
<dbReference type="SUPFAM" id="SSF52540">
    <property type="entry name" value="P-loop containing nucleoside triphosphate hydrolases"/>
    <property type="match status" value="1"/>
</dbReference>
<keyword evidence="3" id="KW-1185">Reference proteome</keyword>
<organism evidence="2 3">
    <name type="scientific">Metallosphaera tengchongensis</name>
    <dbReference type="NCBI Taxonomy" id="1532350"/>
    <lineage>
        <taxon>Archaea</taxon>
        <taxon>Thermoproteota</taxon>
        <taxon>Thermoprotei</taxon>
        <taxon>Sulfolobales</taxon>
        <taxon>Sulfolobaceae</taxon>
        <taxon>Metallosphaera</taxon>
    </lineage>
</organism>
<accession>A0A6N0NUJ2</accession>
<protein>
    <submittedName>
        <fullName evidence="2">ParA family protein</fullName>
    </submittedName>
</protein>
<dbReference type="InterPro" id="IPR027417">
    <property type="entry name" value="P-loop_NTPase"/>
</dbReference>
<dbReference type="RefSeq" id="WP_174631341.1">
    <property type="nucleotide sequence ID" value="NZ_CP049074.1"/>
</dbReference>
<evidence type="ECO:0000313" key="3">
    <source>
        <dbReference type="Proteomes" id="UP000509301"/>
    </source>
</evidence>
<dbReference type="GeneID" id="55641963"/>
<dbReference type="Pfam" id="PF01656">
    <property type="entry name" value="CbiA"/>
    <property type="match status" value="1"/>
</dbReference>
<proteinExistence type="predicted"/>
<feature type="domain" description="CobQ/CobB/MinD/ParA nucleotide binding" evidence="1">
    <location>
        <begin position="6"/>
        <end position="182"/>
    </location>
</feature>
<sequence length="255" mass="28429">MSIRFSVFSIKGGVGKSTIAYQLAKELSKRYRVTLVDRDYTNTVSRYYGLRTGLINSLVDGVEGPYLAEDGNLRVISLVSFQPSSIPSAEELANFYFPLLKDSDILITDNPPGVDEISKLELKAYYLSARELRCYCLWVTTPGISLDLTLREMNDVARALTSAVPSMDLRLLSLIVNMVKEGTKLPELPLPHITIPFYRDLLFKGFHSVEIKEIKEVADLAEGVIRNAVPEERRSTGGGVGRFEFKLTLALNSNT</sequence>
<dbReference type="OrthoDB" id="36110at2157"/>
<dbReference type="KEGG" id="mten:GWK48_08420"/>
<dbReference type="Gene3D" id="3.40.50.300">
    <property type="entry name" value="P-loop containing nucleotide triphosphate hydrolases"/>
    <property type="match status" value="1"/>
</dbReference>
<dbReference type="Proteomes" id="UP000509301">
    <property type="component" value="Chromosome"/>
</dbReference>
<dbReference type="InterPro" id="IPR002586">
    <property type="entry name" value="CobQ/CobB/MinD/ParA_Nub-bd_dom"/>
</dbReference>
<evidence type="ECO:0000259" key="1">
    <source>
        <dbReference type="Pfam" id="PF01656"/>
    </source>
</evidence>
<dbReference type="EMBL" id="CP049074">
    <property type="protein sequence ID" value="QKR00392.1"/>
    <property type="molecule type" value="Genomic_DNA"/>
</dbReference>
<name>A0A6N0NUJ2_9CREN</name>
<gene>
    <name evidence="2" type="ORF">GWK48_08420</name>
</gene>
<dbReference type="AlphaFoldDB" id="A0A6N0NUJ2"/>